<keyword evidence="1" id="KW-0812">Transmembrane</keyword>
<evidence type="ECO:0000256" key="1">
    <source>
        <dbReference type="SAM" id="Phobius"/>
    </source>
</evidence>
<feature type="transmembrane region" description="Helical" evidence="1">
    <location>
        <begin position="42"/>
        <end position="59"/>
    </location>
</feature>
<protein>
    <submittedName>
        <fullName evidence="3">Uncharacterized protein</fullName>
    </submittedName>
</protein>
<keyword evidence="4" id="KW-1185">Reference proteome</keyword>
<evidence type="ECO:0000313" key="3">
    <source>
        <dbReference type="EMBL" id="NMG77241.1"/>
    </source>
</evidence>
<comment type="caution">
    <text evidence="3">The sequence shown here is derived from an EMBL/GenBank/DDBJ whole genome shotgun (WGS) entry which is preliminary data.</text>
</comment>
<accession>A0ABX1QFM5</accession>
<sequence length="183" mass="20131">MQLVHSRRAISAFLAACCGLLAAAAGFALVRAGGSLPAPVSGFAWLMVILMVVGLLIGLRDTWRPPLMYRADERGVTIFYQADRRRFAGPGVFLPWESVTKLTLEKRICRGHTARKVNIWVVVCALDREAPFPVAQHSSACEDEDHLVCLDAVSGTLSGEEMLARLRDLWARGKRRGRGAKFP</sequence>
<feature type="chain" id="PRO_5045224866" evidence="2">
    <location>
        <begin position="25"/>
        <end position="183"/>
    </location>
</feature>
<dbReference type="Proteomes" id="UP000648984">
    <property type="component" value="Unassembled WGS sequence"/>
</dbReference>
<keyword evidence="1" id="KW-1133">Transmembrane helix</keyword>
<keyword evidence="2" id="KW-0732">Signal</keyword>
<dbReference type="EMBL" id="WTVQ01000055">
    <property type="protein sequence ID" value="NMG77241.1"/>
    <property type="molecule type" value="Genomic_DNA"/>
</dbReference>
<feature type="signal peptide" evidence="2">
    <location>
        <begin position="1"/>
        <end position="24"/>
    </location>
</feature>
<organism evidence="3 4">
    <name type="scientific">Aromatoleum diolicum</name>
    <dbReference type="NCBI Taxonomy" id="75796"/>
    <lineage>
        <taxon>Bacteria</taxon>
        <taxon>Pseudomonadati</taxon>
        <taxon>Pseudomonadota</taxon>
        <taxon>Betaproteobacteria</taxon>
        <taxon>Rhodocyclales</taxon>
        <taxon>Rhodocyclaceae</taxon>
        <taxon>Aromatoleum</taxon>
    </lineage>
</organism>
<evidence type="ECO:0000313" key="4">
    <source>
        <dbReference type="Proteomes" id="UP000648984"/>
    </source>
</evidence>
<evidence type="ECO:0000256" key="2">
    <source>
        <dbReference type="SAM" id="SignalP"/>
    </source>
</evidence>
<proteinExistence type="predicted"/>
<name>A0ABX1QFM5_9RHOO</name>
<dbReference type="RefSeq" id="WP_169262373.1">
    <property type="nucleotide sequence ID" value="NZ_WTVQ01000055.1"/>
</dbReference>
<reference evidence="3 4" key="1">
    <citation type="submission" date="2019-12" db="EMBL/GenBank/DDBJ databases">
        <title>Comparative genomics gives insights into the taxonomy of the Azoarcus-Aromatoleum group and reveals separate origins of nif in the plant-associated Azoarcus and non-plant-associated Aromatoleum sub-groups.</title>
        <authorList>
            <person name="Lafos M."/>
            <person name="Maluk M."/>
            <person name="Batista M."/>
            <person name="Junghare M."/>
            <person name="Carmona M."/>
            <person name="Faoro H."/>
            <person name="Cruz L.M."/>
            <person name="Battistoni F."/>
            <person name="De Souza E."/>
            <person name="Pedrosa F."/>
            <person name="Chen W.-M."/>
            <person name="Poole P.S."/>
            <person name="Dixon R.A."/>
            <person name="James E.K."/>
        </authorList>
    </citation>
    <scope>NUCLEOTIDE SEQUENCE [LARGE SCALE GENOMIC DNA]</scope>
    <source>
        <strain evidence="3 4">22Lin</strain>
    </source>
</reference>
<keyword evidence="1" id="KW-0472">Membrane</keyword>
<gene>
    <name evidence="3" type="ORF">GPA25_21015</name>
</gene>